<dbReference type="Proteomes" id="UP000712600">
    <property type="component" value="Unassembled WGS sequence"/>
</dbReference>
<feature type="region of interest" description="Disordered" evidence="1">
    <location>
        <begin position="39"/>
        <end position="83"/>
    </location>
</feature>
<evidence type="ECO:0000313" key="2">
    <source>
        <dbReference type="EMBL" id="KAF3512512.1"/>
    </source>
</evidence>
<feature type="compositionally biased region" description="Basic and acidic residues" evidence="1">
    <location>
        <begin position="74"/>
        <end position="83"/>
    </location>
</feature>
<dbReference type="EMBL" id="QGKX02001521">
    <property type="protein sequence ID" value="KAF3512512.1"/>
    <property type="molecule type" value="Genomic_DNA"/>
</dbReference>
<proteinExistence type="predicted"/>
<organism evidence="2 3">
    <name type="scientific">Brassica cretica</name>
    <name type="common">Mustard</name>
    <dbReference type="NCBI Taxonomy" id="69181"/>
    <lineage>
        <taxon>Eukaryota</taxon>
        <taxon>Viridiplantae</taxon>
        <taxon>Streptophyta</taxon>
        <taxon>Embryophyta</taxon>
        <taxon>Tracheophyta</taxon>
        <taxon>Spermatophyta</taxon>
        <taxon>Magnoliopsida</taxon>
        <taxon>eudicotyledons</taxon>
        <taxon>Gunneridae</taxon>
        <taxon>Pentapetalae</taxon>
        <taxon>rosids</taxon>
        <taxon>malvids</taxon>
        <taxon>Brassicales</taxon>
        <taxon>Brassicaceae</taxon>
        <taxon>Brassiceae</taxon>
        <taxon>Brassica</taxon>
    </lineage>
</organism>
<protein>
    <submittedName>
        <fullName evidence="2">Uncharacterized protein</fullName>
    </submittedName>
</protein>
<name>A0A8S9PGG9_BRACR</name>
<reference evidence="2" key="1">
    <citation type="submission" date="2019-12" db="EMBL/GenBank/DDBJ databases">
        <title>Genome sequencing and annotation of Brassica cretica.</title>
        <authorList>
            <person name="Studholme D.J."/>
            <person name="Sarris P."/>
        </authorList>
    </citation>
    <scope>NUCLEOTIDE SEQUENCE</scope>
    <source>
        <strain evidence="2">PFS-109/04</strain>
        <tissue evidence="2">Leaf</tissue>
    </source>
</reference>
<feature type="compositionally biased region" description="Basic residues" evidence="1">
    <location>
        <begin position="45"/>
        <end position="60"/>
    </location>
</feature>
<dbReference type="AlphaFoldDB" id="A0A8S9PGG9"/>
<evidence type="ECO:0000256" key="1">
    <source>
        <dbReference type="SAM" id="MobiDB-lite"/>
    </source>
</evidence>
<accession>A0A8S9PGG9</accession>
<sequence>MDMEEEVELIMGLVVVLFPVVHNIDRYDEAGYEEAVMVEMEQSREKKKKKRKREKERRQRRKEDDEDGGGGATKQDDGKKEAA</sequence>
<comment type="caution">
    <text evidence="2">The sequence shown here is derived from an EMBL/GenBank/DDBJ whole genome shotgun (WGS) entry which is preliminary data.</text>
</comment>
<gene>
    <name evidence="2" type="ORF">F2Q69_00004950</name>
</gene>
<evidence type="ECO:0000313" key="3">
    <source>
        <dbReference type="Proteomes" id="UP000712600"/>
    </source>
</evidence>